<organism evidence="2 3">
    <name type="scientific">Hucho hucho</name>
    <name type="common">huchen</name>
    <dbReference type="NCBI Taxonomy" id="62062"/>
    <lineage>
        <taxon>Eukaryota</taxon>
        <taxon>Metazoa</taxon>
        <taxon>Chordata</taxon>
        <taxon>Craniata</taxon>
        <taxon>Vertebrata</taxon>
        <taxon>Euteleostomi</taxon>
        <taxon>Actinopterygii</taxon>
        <taxon>Neopterygii</taxon>
        <taxon>Teleostei</taxon>
        <taxon>Protacanthopterygii</taxon>
        <taxon>Salmoniformes</taxon>
        <taxon>Salmonidae</taxon>
        <taxon>Salmoninae</taxon>
        <taxon>Hucho</taxon>
    </lineage>
</organism>
<evidence type="ECO:0000313" key="3">
    <source>
        <dbReference type="Proteomes" id="UP000314982"/>
    </source>
</evidence>
<reference evidence="2" key="3">
    <citation type="submission" date="2025-09" db="UniProtKB">
        <authorList>
            <consortium name="Ensembl"/>
        </authorList>
    </citation>
    <scope>IDENTIFICATION</scope>
</reference>
<feature type="transmembrane region" description="Helical" evidence="1">
    <location>
        <begin position="41"/>
        <end position="60"/>
    </location>
</feature>
<keyword evidence="3" id="KW-1185">Reference proteome</keyword>
<dbReference type="Proteomes" id="UP000314982">
    <property type="component" value="Unassembled WGS sequence"/>
</dbReference>
<dbReference type="AlphaFoldDB" id="A0A4W5KT74"/>
<reference evidence="2" key="2">
    <citation type="submission" date="2025-08" db="UniProtKB">
        <authorList>
            <consortium name="Ensembl"/>
        </authorList>
    </citation>
    <scope>IDENTIFICATION</scope>
</reference>
<dbReference type="STRING" id="62062.ENSHHUP00000019767"/>
<sequence length="121" mass="14098">MWLVATFTLQAIGTSVTIKIPKSNLNLTQTREYLFIDPVGLMFLLGFASLLLIQFFAMFYHRIYTLIHFVAFVNTESKTERRQSDDDIQIPEMLEDDKYFNTFLSIENPAAIQQHSQETRV</sequence>
<evidence type="ECO:0000256" key="1">
    <source>
        <dbReference type="SAM" id="Phobius"/>
    </source>
</evidence>
<name>A0A4W5KT74_9TELE</name>
<proteinExistence type="predicted"/>
<keyword evidence="1" id="KW-0812">Transmembrane</keyword>
<evidence type="ECO:0000313" key="2">
    <source>
        <dbReference type="Ensembl" id="ENSHHUP00000019767.1"/>
    </source>
</evidence>
<dbReference type="Ensembl" id="ENSHHUT00000020499.1">
    <property type="protein sequence ID" value="ENSHHUP00000019767.1"/>
    <property type="gene ID" value="ENSHHUG00000012353.1"/>
</dbReference>
<reference evidence="3" key="1">
    <citation type="submission" date="2018-06" db="EMBL/GenBank/DDBJ databases">
        <title>Genome assembly of Danube salmon.</title>
        <authorList>
            <person name="Macqueen D.J."/>
            <person name="Gundappa M.K."/>
        </authorList>
    </citation>
    <scope>NUCLEOTIDE SEQUENCE [LARGE SCALE GENOMIC DNA]</scope>
</reference>
<keyword evidence="1" id="KW-1133">Transmembrane helix</keyword>
<accession>A0A4W5KT74</accession>
<protein>
    <submittedName>
        <fullName evidence="2">Uncharacterized protein</fullName>
    </submittedName>
</protein>
<keyword evidence="1" id="KW-0472">Membrane</keyword>